<evidence type="ECO:0000313" key="4">
    <source>
        <dbReference type="Proteomes" id="UP000316562"/>
    </source>
</evidence>
<proteinExistence type="predicted"/>
<dbReference type="AlphaFoldDB" id="A0A519BH43"/>
<sequence>MIKAQRTTSKYLNKSKFEDVKSILKQIAAIKNTLSLHIFNNKALLLNTDGINKLKSDYKIVKDGYISSWNIQREMQMLIDKYLTTLKKITQNRRIRIQSKMIIVKYKVNTKFYKKGETKEFEIKFKSTKLTGLIKYLAYLDFNKPLELQILNQDVLSVFEYFKTKPYFDRILNLSKQIQSNILSKVKLIEIPEYSSVMLSNKPNINVAHIFIDDTNKLYKYWFNFKMKGKKYLRLPVQINNKYHKIKDWIGKEFVLNLSLKQNKINISATIEEPEPVFKPFSKAEGLDINVKHNFAILSDGAYFDYDRDLVKGIANELLILDKIGAQNLNDKQLRKLQKLYRKLQWYIGLEIHNILNYCEENNITDLVVEDLLFRDKLGVINEEFNVKYGRLLKLLRLSDVKNILKRQAEKRGIKVHITPSQYSSITCDCGSIDKVNRQTQEVFECKHCGHKENADLHSSKMLKNRFLSNVLRERLHNLDNFGRLIPKKLSKYAIKLILEKRFELICSS</sequence>
<protein>
    <recommendedName>
        <fullName evidence="2">Cas12f1-like TNB domain-containing protein</fullName>
    </recommendedName>
</protein>
<reference evidence="3 4" key="1">
    <citation type="journal article" date="2019" name="ISME J.">
        <title>Insights into ecological role of a new deltaproteobacterial order Candidatus Acidulodesulfobacterales by metagenomics and metatranscriptomics.</title>
        <authorList>
            <person name="Tan S."/>
            <person name="Liu J."/>
            <person name="Fang Y."/>
            <person name="Hedlund B.P."/>
            <person name="Lian Z.H."/>
            <person name="Huang L.Y."/>
            <person name="Li J.T."/>
            <person name="Huang L.N."/>
            <person name="Li W.J."/>
            <person name="Jiang H.C."/>
            <person name="Dong H.L."/>
            <person name="Shu W.S."/>
        </authorList>
    </citation>
    <scope>NUCLEOTIDE SEQUENCE [LARGE SCALE GENOMIC DNA]</scope>
    <source>
        <strain evidence="3">AP2</strain>
    </source>
</reference>
<keyword evidence="1" id="KW-0238">DNA-binding</keyword>
<dbReference type="InterPro" id="IPR010095">
    <property type="entry name" value="Cas12f1-like_TNB"/>
</dbReference>
<accession>A0A519BH43</accession>
<dbReference type="Pfam" id="PF07282">
    <property type="entry name" value="Cas12f1-like_TNB"/>
    <property type="match status" value="1"/>
</dbReference>
<evidence type="ECO:0000256" key="1">
    <source>
        <dbReference type="ARBA" id="ARBA00023125"/>
    </source>
</evidence>
<dbReference type="GO" id="GO:0003677">
    <property type="term" value="F:DNA binding"/>
    <property type="evidence" value="ECO:0007669"/>
    <property type="project" value="UniProtKB-KW"/>
</dbReference>
<organism evidence="3 4">
    <name type="scientific">Acididesulfobacter guangdongensis</name>
    <dbReference type="NCBI Taxonomy" id="2597225"/>
    <lineage>
        <taxon>Bacteria</taxon>
        <taxon>Deltaproteobacteria</taxon>
        <taxon>Candidatus Acidulodesulfobacterales</taxon>
        <taxon>Candidatus Acididesulfobacter</taxon>
    </lineage>
</organism>
<name>A0A519BH43_ACIG2</name>
<gene>
    <name evidence="3" type="ORF">EVJ46_06160</name>
</gene>
<dbReference type="EMBL" id="SGBC01000002">
    <property type="protein sequence ID" value="RZD16588.1"/>
    <property type="molecule type" value="Genomic_DNA"/>
</dbReference>
<comment type="caution">
    <text evidence="3">The sequence shown here is derived from an EMBL/GenBank/DDBJ whole genome shotgun (WGS) entry which is preliminary data.</text>
</comment>
<evidence type="ECO:0000313" key="3">
    <source>
        <dbReference type="EMBL" id="RZD16588.1"/>
    </source>
</evidence>
<dbReference type="Proteomes" id="UP000316562">
    <property type="component" value="Unassembled WGS sequence"/>
</dbReference>
<feature type="domain" description="Cas12f1-like TNB" evidence="2">
    <location>
        <begin position="401"/>
        <end position="461"/>
    </location>
</feature>
<evidence type="ECO:0000259" key="2">
    <source>
        <dbReference type="Pfam" id="PF07282"/>
    </source>
</evidence>